<dbReference type="GO" id="GO:0005524">
    <property type="term" value="F:ATP binding"/>
    <property type="evidence" value="ECO:0007669"/>
    <property type="project" value="UniProtKB-UniRule"/>
</dbReference>
<dbReference type="PROSITE" id="PS51198">
    <property type="entry name" value="UVRD_HELICASE_ATP_BIND"/>
    <property type="match status" value="1"/>
</dbReference>
<dbReference type="GO" id="GO:0000725">
    <property type="term" value="P:recombinational repair"/>
    <property type="evidence" value="ECO:0007669"/>
    <property type="project" value="TreeGrafter"/>
</dbReference>
<dbReference type="GO" id="GO:0005829">
    <property type="term" value="C:cytosol"/>
    <property type="evidence" value="ECO:0007669"/>
    <property type="project" value="TreeGrafter"/>
</dbReference>
<protein>
    <submittedName>
        <fullName evidence="8">DNA helicase</fullName>
        <ecNumber evidence="8">3.6.4.12</ecNumber>
    </submittedName>
</protein>
<dbReference type="GO" id="GO:0003677">
    <property type="term" value="F:DNA binding"/>
    <property type="evidence" value="ECO:0007669"/>
    <property type="project" value="InterPro"/>
</dbReference>
<dbReference type="PANTHER" id="PTHR11070">
    <property type="entry name" value="UVRD / RECB / PCRA DNA HELICASE FAMILY MEMBER"/>
    <property type="match status" value="1"/>
</dbReference>
<accession>A0A2I2KQR8</accession>
<dbReference type="InterPro" id="IPR014016">
    <property type="entry name" value="UvrD-like_ATP-bd"/>
</dbReference>
<keyword evidence="3 5" id="KW-0347">Helicase</keyword>
<keyword evidence="9" id="KW-1185">Reference proteome</keyword>
<dbReference type="AlphaFoldDB" id="A0A2I2KQR8"/>
<dbReference type="InterPro" id="IPR013986">
    <property type="entry name" value="DExx_box_DNA_helicase_dom_sf"/>
</dbReference>
<evidence type="ECO:0000256" key="3">
    <source>
        <dbReference type="ARBA" id="ARBA00022806"/>
    </source>
</evidence>
<dbReference type="Proteomes" id="UP000234331">
    <property type="component" value="Unassembled WGS sequence"/>
</dbReference>
<evidence type="ECO:0000256" key="5">
    <source>
        <dbReference type="PROSITE-ProRule" id="PRU00560"/>
    </source>
</evidence>
<feature type="domain" description="UvrD-like helicase ATP-binding" evidence="7">
    <location>
        <begin position="268"/>
        <end position="543"/>
    </location>
</feature>
<evidence type="ECO:0000313" key="9">
    <source>
        <dbReference type="Proteomes" id="UP000234331"/>
    </source>
</evidence>
<feature type="compositionally biased region" description="Gly residues" evidence="6">
    <location>
        <begin position="106"/>
        <end position="123"/>
    </location>
</feature>
<dbReference type="InterPro" id="IPR027417">
    <property type="entry name" value="P-loop_NTPase"/>
</dbReference>
<dbReference type="InterPro" id="IPR000212">
    <property type="entry name" value="DNA_helicase_UvrD/REP"/>
</dbReference>
<keyword evidence="4 5" id="KW-0067">ATP-binding</keyword>
<gene>
    <name evidence="8" type="ORF">FRACA_2150004</name>
</gene>
<keyword evidence="1 5" id="KW-0547">Nucleotide-binding</keyword>
<dbReference type="EC" id="3.6.4.12" evidence="8"/>
<dbReference type="OrthoDB" id="3196525at2"/>
<sequence>MAIVHEGSGGPAAERVELAHLEAVALWERAAGGLGAAPCSGPAGHRVTAALGALTGPGRPWRLLADRRTRGDRGLGVELLLVGPPGVFVIGVQRWVPRPAPRGGRPFAGGGHGVGGEMDGPGAPGHRDLAALRAAADLAEQGVAAIGLSPLAVSPVLVVDGHRLDTVLGRVHVLGTADLLPALLRLPARLPADRVDAVAACLAAAFPPAGGRRCGGARPGEPFPAGRGLPGGGPSPGGDGRELFAVWEVAEALRAAALDAPLEHWMTFLHPAQVALARRRFTGPARIAGAAGTGKTVVALHRAAHLARRDGGPVLLVTCAGTLPRVLDAGLRRLAGPHVAARVETTSLPGWATGFLRGRDRAVALDPRRARAALRTAWARTGRASVLAALCDDPRYWSDEIEHVIKGRGVTSYEQYTRLHRHGRRAVLRTRQREAVWRLYEDYERLLAAGGIADRPDLIAAALDEVRRLPPGTDYTAVIVDEAQDLSLVGLRLLHALVGDRPDGLLLVGDGQQSVFPGAFPPQDAGVRLRGRTEVLRVNHRGSRPIAAAARALVDGDPHDDAGVLVGADHHGPVVTPRDGPRPHRVVVPDATSHDQALLAAVGDLVPGLAATGPPRAAPAPGGAPYGAPPGGGFVPPRRQDAAVLCASAAQADRYAALLRRAGIPTLPLHRDDGAPGDAVRIGTYLAARGLEFGHVFLPHADGAAHDDRAHDDSADRDAADGVTAHVGTAHVGTAHVGTAHVGTAADGATTPGAAPAGVAGSVVAAVAGELAEVERRRRYVGMTRARETLWIGVIRPPAPDS</sequence>
<dbReference type="SUPFAM" id="SSF52540">
    <property type="entry name" value="P-loop containing nucleoside triphosphate hydrolases"/>
    <property type="match status" value="1"/>
</dbReference>
<evidence type="ECO:0000313" key="8">
    <source>
        <dbReference type="EMBL" id="SNQ48015.1"/>
    </source>
</evidence>
<reference evidence="8 9" key="1">
    <citation type="submission" date="2017-06" db="EMBL/GenBank/DDBJ databases">
        <authorList>
            <person name="Kim H.J."/>
            <person name="Triplett B.A."/>
        </authorList>
    </citation>
    <scope>NUCLEOTIDE SEQUENCE [LARGE SCALE GENOMIC DNA]</scope>
    <source>
        <strain evidence="8">FRACA_ARgP5</strain>
    </source>
</reference>
<dbReference type="EMBL" id="FZMO01000130">
    <property type="protein sequence ID" value="SNQ48015.1"/>
    <property type="molecule type" value="Genomic_DNA"/>
</dbReference>
<feature type="region of interest" description="Disordered" evidence="6">
    <location>
        <begin position="101"/>
        <end position="126"/>
    </location>
</feature>
<evidence type="ECO:0000256" key="1">
    <source>
        <dbReference type="ARBA" id="ARBA00022741"/>
    </source>
</evidence>
<feature type="region of interest" description="Disordered" evidence="6">
    <location>
        <begin position="212"/>
        <end position="235"/>
    </location>
</feature>
<dbReference type="PANTHER" id="PTHR11070:SF45">
    <property type="entry name" value="DNA 3'-5' HELICASE"/>
    <property type="match status" value="1"/>
</dbReference>
<dbReference type="GO" id="GO:0043138">
    <property type="term" value="F:3'-5' DNA helicase activity"/>
    <property type="evidence" value="ECO:0007669"/>
    <property type="project" value="TreeGrafter"/>
</dbReference>
<keyword evidence="2 5" id="KW-0378">Hydrolase</keyword>
<evidence type="ECO:0000256" key="4">
    <source>
        <dbReference type="ARBA" id="ARBA00022840"/>
    </source>
</evidence>
<dbReference type="RefSeq" id="WP_101831774.1">
    <property type="nucleotide sequence ID" value="NZ_FZMO01000130.1"/>
</dbReference>
<evidence type="ECO:0000256" key="6">
    <source>
        <dbReference type="SAM" id="MobiDB-lite"/>
    </source>
</evidence>
<dbReference type="Gene3D" id="3.40.50.300">
    <property type="entry name" value="P-loop containing nucleotide triphosphate hydrolases"/>
    <property type="match status" value="2"/>
</dbReference>
<name>A0A2I2KQR8_9ACTN</name>
<dbReference type="GO" id="GO:0016787">
    <property type="term" value="F:hydrolase activity"/>
    <property type="evidence" value="ECO:0007669"/>
    <property type="project" value="UniProtKB-UniRule"/>
</dbReference>
<dbReference type="Gene3D" id="1.10.10.160">
    <property type="match status" value="1"/>
</dbReference>
<proteinExistence type="predicted"/>
<evidence type="ECO:0000259" key="7">
    <source>
        <dbReference type="PROSITE" id="PS51198"/>
    </source>
</evidence>
<evidence type="ECO:0000256" key="2">
    <source>
        <dbReference type="ARBA" id="ARBA00022801"/>
    </source>
</evidence>
<dbReference type="Pfam" id="PF00580">
    <property type="entry name" value="UvrD-helicase"/>
    <property type="match status" value="1"/>
</dbReference>
<organism evidence="8 9">
    <name type="scientific">Frankia canadensis</name>
    <dbReference type="NCBI Taxonomy" id="1836972"/>
    <lineage>
        <taxon>Bacteria</taxon>
        <taxon>Bacillati</taxon>
        <taxon>Actinomycetota</taxon>
        <taxon>Actinomycetes</taxon>
        <taxon>Frankiales</taxon>
        <taxon>Frankiaceae</taxon>
        <taxon>Frankia</taxon>
    </lineage>
</organism>
<feature type="binding site" evidence="5">
    <location>
        <begin position="289"/>
        <end position="296"/>
    </location>
    <ligand>
        <name>ATP</name>
        <dbReference type="ChEBI" id="CHEBI:30616"/>
    </ligand>
</feature>